<dbReference type="Proteomes" id="UP000191522">
    <property type="component" value="Unassembled WGS sequence"/>
</dbReference>
<dbReference type="OMA" id="GPIRPWF"/>
<keyword evidence="3" id="KW-1185">Reference proteome</keyword>
<feature type="domain" description="TNT" evidence="1">
    <location>
        <begin position="142"/>
        <end position="234"/>
    </location>
</feature>
<dbReference type="OrthoDB" id="2923349at2759"/>
<evidence type="ECO:0000313" key="2">
    <source>
        <dbReference type="EMBL" id="OQD74181.1"/>
    </source>
</evidence>
<organism evidence="2 3">
    <name type="scientific">Penicillium decumbens</name>
    <dbReference type="NCBI Taxonomy" id="69771"/>
    <lineage>
        <taxon>Eukaryota</taxon>
        <taxon>Fungi</taxon>
        <taxon>Dikarya</taxon>
        <taxon>Ascomycota</taxon>
        <taxon>Pezizomycotina</taxon>
        <taxon>Eurotiomycetes</taxon>
        <taxon>Eurotiomycetidae</taxon>
        <taxon>Eurotiales</taxon>
        <taxon>Aspergillaceae</taxon>
        <taxon>Penicillium</taxon>
    </lineage>
</organism>
<protein>
    <recommendedName>
        <fullName evidence="1">TNT domain-containing protein</fullName>
    </recommendedName>
</protein>
<accession>A0A1V6PAZ0</accession>
<reference evidence="3" key="1">
    <citation type="journal article" date="2017" name="Nat. Microbiol.">
        <title>Global analysis of biosynthetic gene clusters reveals vast potential of secondary metabolite production in Penicillium species.</title>
        <authorList>
            <person name="Nielsen J.C."/>
            <person name="Grijseels S."/>
            <person name="Prigent S."/>
            <person name="Ji B."/>
            <person name="Dainat J."/>
            <person name="Nielsen K.F."/>
            <person name="Frisvad J.C."/>
            <person name="Workman M."/>
            <person name="Nielsen J."/>
        </authorList>
    </citation>
    <scope>NUCLEOTIDE SEQUENCE [LARGE SCALE GENOMIC DNA]</scope>
    <source>
        <strain evidence="3">IBT 11843</strain>
    </source>
</reference>
<dbReference type="EMBL" id="MDYL01000012">
    <property type="protein sequence ID" value="OQD74181.1"/>
    <property type="molecule type" value="Genomic_DNA"/>
</dbReference>
<sequence>MTLLAKSLLFFAQCINPTTMYFATALVVLSTLTAPIVALPQAKQVPADYKFPQRCYPDPCAGITSTNDSYVCGDYRLGPIKTPRKFPLNNELRTYERFGSLCPAEFLKKWAGSTESSDSYEYPPSNGFVVTNDGAAILGNTTLPVGQKLDRFGSEYGSFLAPLGAPYIERSLPPNNLNTFDGDYPFNYHVYQVTKSFEVGLGPIAPWFEQPGMGTQFLSYKSVNDLLAGGFLRRLVPEEYDEKIEYSDNYTAGPTRASS</sequence>
<proteinExistence type="predicted"/>
<dbReference type="PANTHER" id="PTHR42059:SF1">
    <property type="entry name" value="TNT DOMAIN-CONTAINING PROTEIN"/>
    <property type="match status" value="1"/>
</dbReference>
<dbReference type="AlphaFoldDB" id="A0A1V6PAZ0"/>
<dbReference type="GO" id="GO:0050135">
    <property type="term" value="F:NADP+ nucleosidase activity"/>
    <property type="evidence" value="ECO:0007669"/>
    <property type="project" value="InterPro"/>
</dbReference>
<comment type="caution">
    <text evidence="2">The sequence shown here is derived from an EMBL/GenBank/DDBJ whole genome shotgun (WGS) entry which is preliminary data.</text>
</comment>
<name>A0A1V6PAZ0_PENDC</name>
<dbReference type="InterPro" id="IPR025331">
    <property type="entry name" value="TNT"/>
</dbReference>
<dbReference type="InterPro" id="IPR053024">
    <property type="entry name" value="Fungal_surface_NADase"/>
</dbReference>
<evidence type="ECO:0000313" key="3">
    <source>
        <dbReference type="Proteomes" id="UP000191522"/>
    </source>
</evidence>
<dbReference type="Pfam" id="PF14021">
    <property type="entry name" value="TNT"/>
    <property type="match status" value="1"/>
</dbReference>
<dbReference type="PANTHER" id="PTHR42059">
    <property type="entry name" value="TNT DOMAIN-CONTAINING PROTEIN"/>
    <property type="match status" value="1"/>
</dbReference>
<evidence type="ECO:0000259" key="1">
    <source>
        <dbReference type="Pfam" id="PF14021"/>
    </source>
</evidence>
<gene>
    <name evidence="2" type="ORF">PENDEC_c012G03174</name>
</gene>